<dbReference type="InterPro" id="IPR045047">
    <property type="entry name" value="Ard1-like"/>
</dbReference>
<organism evidence="4 5">
    <name type="scientific">Lactococcus cremoris subsp. cremoris TIFN6</name>
    <dbReference type="NCBI Taxonomy" id="1234876"/>
    <lineage>
        <taxon>Bacteria</taxon>
        <taxon>Bacillati</taxon>
        <taxon>Bacillota</taxon>
        <taxon>Bacilli</taxon>
        <taxon>Lactobacillales</taxon>
        <taxon>Streptococcaceae</taxon>
        <taxon>Lactococcus</taxon>
        <taxon>Lactococcus cremoris subsp. cremoris</taxon>
    </lineage>
</organism>
<dbReference type="PANTHER" id="PTHR23091:SF4">
    <property type="entry name" value="N-TERMINAL AMINO-ACID N(ALPHA)-ACETYLTRANSFERASE NATA"/>
    <property type="match status" value="1"/>
</dbReference>
<dbReference type="SUPFAM" id="SSF55729">
    <property type="entry name" value="Acyl-CoA N-acyltransferases (Nat)"/>
    <property type="match status" value="1"/>
</dbReference>
<evidence type="ECO:0000313" key="5">
    <source>
        <dbReference type="Proteomes" id="UP000015854"/>
    </source>
</evidence>
<accession>T0TFL9</accession>
<dbReference type="CDD" id="cd04301">
    <property type="entry name" value="NAT_SF"/>
    <property type="match status" value="1"/>
</dbReference>
<dbReference type="EMBL" id="ATBB01000354">
    <property type="protein sequence ID" value="EQC56159.1"/>
    <property type="molecule type" value="Genomic_DNA"/>
</dbReference>
<name>T0TFL9_LACLC</name>
<reference evidence="4 5" key="1">
    <citation type="journal article" date="2013" name="ISME J.">
        <title>Multifactorial diversity sustains microbial community stability.</title>
        <authorList>
            <person name="Erkus O."/>
            <person name="de Jager V.C."/>
            <person name="Spus M."/>
            <person name="van Alen-Boerrigter I.J."/>
            <person name="van Rijswijck I.M."/>
            <person name="Hazelwood L."/>
            <person name="Janssen P.W."/>
            <person name="van Hijum S.A."/>
            <person name="Kleerebezem M."/>
            <person name="Smid E.J."/>
        </authorList>
    </citation>
    <scope>NUCLEOTIDE SEQUENCE [LARGE SCALE GENOMIC DNA]</scope>
    <source>
        <strain evidence="4 5">TIFN6</strain>
    </source>
</reference>
<dbReference type="Pfam" id="PF00583">
    <property type="entry name" value="Acetyltransf_1"/>
    <property type="match status" value="1"/>
</dbReference>
<sequence length="197" mass="22520">MKKLKTLLTTTFKGFSGKKFNPRRYLEMADIDLEHDREGVHYRLADRVDIVALLAIERDVYNGDIPWTFSHFEHEIVKNDEAFFIVAEISGSVVGFIGTRINHHGQDAHVTNLAVFKAFQGQQIASTLIEQLISLMAALGKNVMTLEVRRDNTKAQGLYRRQGFVTDKLLPQYYEDGADAIWMVKELKNEFKTSVLL</sequence>
<evidence type="ECO:0000256" key="1">
    <source>
        <dbReference type="ARBA" id="ARBA00022679"/>
    </source>
</evidence>
<dbReference type="PANTHER" id="PTHR23091">
    <property type="entry name" value="N-TERMINAL ACETYLTRANSFERASE"/>
    <property type="match status" value="1"/>
</dbReference>
<dbReference type="Gene3D" id="3.40.630.30">
    <property type="match status" value="1"/>
</dbReference>
<dbReference type="AlphaFoldDB" id="T0TFL9"/>
<evidence type="ECO:0000259" key="3">
    <source>
        <dbReference type="PROSITE" id="PS51186"/>
    </source>
</evidence>
<dbReference type="InterPro" id="IPR016181">
    <property type="entry name" value="Acyl_CoA_acyltransferase"/>
</dbReference>
<evidence type="ECO:0000256" key="2">
    <source>
        <dbReference type="ARBA" id="ARBA00023315"/>
    </source>
</evidence>
<dbReference type="NCBIfam" id="TIGR01575">
    <property type="entry name" value="rimI"/>
    <property type="match status" value="1"/>
</dbReference>
<dbReference type="InterPro" id="IPR006464">
    <property type="entry name" value="AcTrfase_RimI/Ard1"/>
</dbReference>
<feature type="domain" description="N-acetyltransferase" evidence="3">
    <location>
        <begin position="40"/>
        <end position="188"/>
    </location>
</feature>
<dbReference type="PATRIC" id="fig|1234876.3.peg.1536"/>
<dbReference type="PROSITE" id="PS51186">
    <property type="entry name" value="GNAT"/>
    <property type="match status" value="1"/>
</dbReference>
<gene>
    <name evidence="4" type="ORF">LLT6_01650</name>
</gene>
<comment type="caution">
    <text evidence="4">The sequence shown here is derived from an EMBL/GenBank/DDBJ whole genome shotgun (WGS) entry which is preliminary data.</text>
</comment>
<dbReference type="Proteomes" id="UP000015854">
    <property type="component" value="Unassembled WGS sequence"/>
</dbReference>
<evidence type="ECO:0000313" key="4">
    <source>
        <dbReference type="EMBL" id="EQC56159.1"/>
    </source>
</evidence>
<dbReference type="GO" id="GO:0031415">
    <property type="term" value="C:NatA complex"/>
    <property type="evidence" value="ECO:0007669"/>
    <property type="project" value="InterPro"/>
</dbReference>
<dbReference type="InterPro" id="IPR000182">
    <property type="entry name" value="GNAT_dom"/>
</dbReference>
<proteinExistence type="predicted"/>
<keyword evidence="2" id="KW-0012">Acyltransferase</keyword>
<keyword evidence="1 4" id="KW-0808">Transferase</keyword>
<dbReference type="GO" id="GO:0004596">
    <property type="term" value="F:protein-N-terminal amino-acid acetyltransferase activity"/>
    <property type="evidence" value="ECO:0007669"/>
    <property type="project" value="InterPro"/>
</dbReference>
<protein>
    <submittedName>
        <fullName evidence="4">Alanine acetyltransferase</fullName>
    </submittedName>
</protein>